<evidence type="ECO:0000313" key="2">
    <source>
        <dbReference type="Proteomes" id="UP000175669"/>
    </source>
</evidence>
<proteinExistence type="predicted"/>
<reference evidence="2" key="1">
    <citation type="submission" date="2016-07" db="EMBL/GenBank/DDBJ databases">
        <authorList>
            <person name="Florea S."/>
            <person name="Webb J.S."/>
            <person name="Jaromczyk J."/>
            <person name="Schardl C.L."/>
        </authorList>
    </citation>
    <scope>NUCLEOTIDE SEQUENCE [LARGE SCALE GENOMIC DNA]</scope>
    <source>
        <strain evidence="2">KCTC 42131</strain>
    </source>
</reference>
<dbReference type="RefSeq" id="WP_070117761.1">
    <property type="nucleotide sequence ID" value="NZ_CAXATG010000003.1"/>
</dbReference>
<gene>
    <name evidence="1" type="ORF">PHACT_10695</name>
</gene>
<dbReference type="InterPro" id="IPR012663">
    <property type="entry name" value="CHP02450_Tryp"/>
</dbReference>
<keyword evidence="2" id="KW-1185">Reference proteome</keyword>
<evidence type="ECO:0000313" key="1">
    <source>
        <dbReference type="EMBL" id="OFE13544.1"/>
    </source>
</evidence>
<dbReference type="Pfam" id="PF09493">
    <property type="entry name" value="DUF2389"/>
    <property type="match status" value="1"/>
</dbReference>
<comment type="caution">
    <text evidence="1">The sequence shown here is derived from an EMBL/GenBank/DDBJ whole genome shotgun (WGS) entry which is preliminary data.</text>
</comment>
<dbReference type="Proteomes" id="UP000175669">
    <property type="component" value="Unassembled WGS sequence"/>
</dbReference>
<sequence>MVNLNPKVLLHSKWTAVTPINKDKHFRVTQMLPDKGCPSRKLAFVEMEAVYSGRKTRLRWRELSDTDTWQQGWC</sequence>
<evidence type="ECO:0008006" key="3">
    <source>
        <dbReference type="Google" id="ProtNLM"/>
    </source>
</evidence>
<dbReference type="NCBIfam" id="TIGR02450">
    <property type="entry name" value="TIGR02450 family Trp-rich protein"/>
    <property type="match status" value="1"/>
</dbReference>
<dbReference type="OrthoDB" id="5592973at2"/>
<name>A0A1E8CM95_9GAMM</name>
<organism evidence="1 2">
    <name type="scientific">Pseudohongiella acticola</name>
    <dbReference type="NCBI Taxonomy" id="1524254"/>
    <lineage>
        <taxon>Bacteria</taxon>
        <taxon>Pseudomonadati</taxon>
        <taxon>Pseudomonadota</taxon>
        <taxon>Gammaproteobacteria</taxon>
        <taxon>Pseudomonadales</taxon>
        <taxon>Pseudohongiellaceae</taxon>
        <taxon>Pseudohongiella</taxon>
    </lineage>
</organism>
<accession>A0A1E8CM95</accession>
<protein>
    <recommendedName>
        <fullName evidence="3">TIGR02450 family Trp-rich protein</fullName>
    </recommendedName>
</protein>
<dbReference type="AlphaFoldDB" id="A0A1E8CM95"/>
<dbReference type="EMBL" id="MASR01000001">
    <property type="protein sequence ID" value="OFE13544.1"/>
    <property type="molecule type" value="Genomic_DNA"/>
</dbReference>